<organism evidence="2 3">
    <name type="scientific">Roseburia hominis</name>
    <dbReference type="NCBI Taxonomy" id="301301"/>
    <lineage>
        <taxon>Bacteria</taxon>
        <taxon>Bacillati</taxon>
        <taxon>Bacillota</taxon>
        <taxon>Clostridia</taxon>
        <taxon>Lachnospirales</taxon>
        <taxon>Lachnospiraceae</taxon>
        <taxon>Roseburia</taxon>
    </lineage>
</organism>
<proteinExistence type="predicted"/>
<sequence>MPVEDRKDTIAFIICVNNELYFEECKYYIEHLEVPAGYDIDVIGIWEADSMCAAYNLGMRSSDAKYKVYMHQDVFIRDSRFLEKTLRIFKEHPKTGMIGMVGGIGIPENGVVYSSWNVGKVDCREPDLSYVLLCGPNQTKDQTVDAVDGLLMMTQYDLPWREDLFSDFDFYDVSQAFEFRRAGYEIVVPYQEEPWVVHDCGFAKLTNYDRNRKICMEEYPEFFNVPEGEELFSSGEWDQLSSQLAAAIRRMIDQGQWDEASQAIGIYHQSQMKSSELEMLAIICEIEQTDRRVSKRSSFLAQAGSCEAICRTYLSVRFLLHRMEFDRPAQDYQELIHAVESGNISVDAILILILHGVLDKEKVLGQLETWHMPDPMSAERLRSFHRRMQKENRGIPYSYSKRAKMELEKYSKEEQ</sequence>
<evidence type="ECO:0000259" key="1">
    <source>
        <dbReference type="Pfam" id="PF13712"/>
    </source>
</evidence>
<gene>
    <name evidence="2" type="ORF">DWX93_09550</name>
</gene>
<dbReference type="Proteomes" id="UP000266172">
    <property type="component" value="Unassembled WGS sequence"/>
</dbReference>
<dbReference type="AlphaFoldDB" id="A0A395VAW9"/>
<evidence type="ECO:0000313" key="2">
    <source>
        <dbReference type="EMBL" id="RGS40354.1"/>
    </source>
</evidence>
<dbReference type="Pfam" id="PF13712">
    <property type="entry name" value="Glyco_tranf_2_5"/>
    <property type="match status" value="1"/>
</dbReference>
<reference evidence="2 3" key="1">
    <citation type="submission" date="2018-08" db="EMBL/GenBank/DDBJ databases">
        <title>A genome reference for cultivated species of the human gut microbiota.</title>
        <authorList>
            <person name="Zou Y."/>
            <person name="Xue W."/>
            <person name="Luo G."/>
        </authorList>
    </citation>
    <scope>NUCLEOTIDE SEQUENCE [LARGE SCALE GENOMIC DNA]</scope>
    <source>
        <strain evidence="2 3">AF22-12AC</strain>
    </source>
</reference>
<dbReference type="EMBL" id="QRVL01000007">
    <property type="protein sequence ID" value="RGS40354.1"/>
    <property type="molecule type" value="Genomic_DNA"/>
</dbReference>
<protein>
    <submittedName>
        <fullName evidence="2">Glycosyl transferase family 2</fullName>
    </submittedName>
</protein>
<dbReference type="RefSeq" id="WP_118097454.1">
    <property type="nucleotide sequence ID" value="NZ_CAUFGO010000022.1"/>
</dbReference>
<accession>A0A395VAW9</accession>
<dbReference type="Gene3D" id="3.90.550.10">
    <property type="entry name" value="Spore Coat Polysaccharide Biosynthesis Protein SpsA, Chain A"/>
    <property type="match status" value="1"/>
</dbReference>
<dbReference type="InterPro" id="IPR059123">
    <property type="entry name" value="StrF_dom"/>
</dbReference>
<feature type="domain" description="Streptomycin biosynthesis protein StrF" evidence="1">
    <location>
        <begin position="11"/>
        <end position="219"/>
    </location>
</feature>
<evidence type="ECO:0000313" key="3">
    <source>
        <dbReference type="Proteomes" id="UP000266172"/>
    </source>
</evidence>
<dbReference type="InterPro" id="IPR029044">
    <property type="entry name" value="Nucleotide-diphossugar_trans"/>
</dbReference>
<dbReference type="SUPFAM" id="SSF53448">
    <property type="entry name" value="Nucleotide-diphospho-sugar transferases"/>
    <property type="match status" value="1"/>
</dbReference>
<comment type="caution">
    <text evidence="2">The sequence shown here is derived from an EMBL/GenBank/DDBJ whole genome shotgun (WGS) entry which is preliminary data.</text>
</comment>
<dbReference type="GO" id="GO:0016740">
    <property type="term" value="F:transferase activity"/>
    <property type="evidence" value="ECO:0007669"/>
    <property type="project" value="UniProtKB-KW"/>
</dbReference>
<name>A0A395VAW9_9FIRM</name>
<keyword evidence="2" id="KW-0808">Transferase</keyword>